<evidence type="ECO:0000313" key="7">
    <source>
        <dbReference type="EMBL" id="XDJ46397.1"/>
    </source>
</evidence>
<dbReference type="EMBL" id="CP158265">
    <property type="protein sequence ID" value="XDJ78185.1"/>
    <property type="molecule type" value="Genomic_DNA"/>
</dbReference>
<dbReference type="EMBL" id="CP158266">
    <property type="protein sequence ID" value="XDJ82990.1"/>
    <property type="molecule type" value="Genomic_DNA"/>
</dbReference>
<keyword evidence="27" id="KW-1185">Reference proteome</keyword>
<comment type="similarity">
    <text evidence="2">In the C-terminal section; belongs to the UPF0434 family.</text>
</comment>
<dbReference type="EMBL" id="CP158257">
    <property type="protein sequence ID" value="XDJ55063.1"/>
    <property type="molecule type" value="Genomic_DNA"/>
</dbReference>
<evidence type="ECO:0000313" key="27">
    <source>
        <dbReference type="Proteomes" id="UP001500573"/>
    </source>
</evidence>
<dbReference type="EMBL" id="CP158272">
    <property type="protein sequence ID" value="XDJ99435.1"/>
    <property type="molecule type" value="Genomic_DNA"/>
</dbReference>
<proteinExistence type="inferred from homology"/>
<dbReference type="KEGG" id="cgin:ABRZ00_10995"/>
<dbReference type="EMBL" id="BAAAEX010000013">
    <property type="protein sequence ID" value="GAA0782547.1"/>
    <property type="molecule type" value="Genomic_DNA"/>
</dbReference>
<evidence type="ECO:0000313" key="16">
    <source>
        <dbReference type="EMBL" id="XDJ72881.1"/>
    </source>
</evidence>
<sequence length="61" mass="6719">METRLLQILVCPVCKSALRHDRERQELVCSADRLAYPIRDGVPIMLSAEARPLDAASTPAA</sequence>
<dbReference type="EMBL" id="CP158253">
    <property type="protein sequence ID" value="XDJ45714.1"/>
    <property type="molecule type" value="Genomic_DNA"/>
</dbReference>
<dbReference type="EMBL" id="CP158262">
    <property type="protein sequence ID" value="XDJ68375.1"/>
    <property type="molecule type" value="Genomic_DNA"/>
</dbReference>
<organism evidence="5">
    <name type="scientific">Castellaniella ginsengisoli</name>
    <dbReference type="NCBI Taxonomy" id="546114"/>
    <lineage>
        <taxon>Bacteria</taxon>
        <taxon>Pseudomonadati</taxon>
        <taxon>Pseudomonadota</taxon>
        <taxon>Betaproteobacteria</taxon>
        <taxon>Burkholderiales</taxon>
        <taxon>Alcaligenaceae</taxon>
        <taxon>Castellaniella</taxon>
    </lineage>
</organism>
<evidence type="ECO:0000313" key="5">
    <source>
        <dbReference type="EMBL" id="XDJ41224.1"/>
    </source>
</evidence>
<reference evidence="4" key="3">
    <citation type="submission" date="2023-12" db="EMBL/GenBank/DDBJ databases">
        <authorList>
            <person name="Sun Q."/>
            <person name="Inoue M."/>
        </authorList>
    </citation>
    <scope>NUCLEOTIDE SEQUENCE</scope>
    <source>
        <strain evidence="4">JCM 15515</strain>
    </source>
</reference>
<comment type="similarity">
    <text evidence="3">Belongs to the UPF0434 family.</text>
</comment>
<evidence type="ECO:0000313" key="17">
    <source>
        <dbReference type="EMBL" id="XDJ75164.1"/>
    </source>
</evidence>
<name>A0AB39CGU5_9BURK</name>
<dbReference type="GO" id="GO:0005829">
    <property type="term" value="C:cytosol"/>
    <property type="evidence" value="ECO:0007669"/>
    <property type="project" value="TreeGrafter"/>
</dbReference>
<evidence type="ECO:0000256" key="3">
    <source>
        <dbReference type="HAMAP-Rule" id="MF_01187"/>
    </source>
</evidence>
<dbReference type="InterPro" id="IPR005651">
    <property type="entry name" value="Trm112-like"/>
</dbReference>
<dbReference type="AlphaFoldDB" id="A0AB39CGU5"/>
<evidence type="ECO:0000313" key="21">
    <source>
        <dbReference type="EMBL" id="XDJ85463.1"/>
    </source>
</evidence>
<comment type="similarity">
    <text evidence="1">In the N-terminal section; belongs to the LpxK family.</text>
</comment>
<dbReference type="EMBL" id="CP158273">
    <property type="protein sequence ID" value="XDJ96787.1"/>
    <property type="molecule type" value="Genomic_DNA"/>
</dbReference>
<evidence type="ECO:0000313" key="26">
    <source>
        <dbReference type="EMBL" id="XDJ99435.1"/>
    </source>
</evidence>
<evidence type="ECO:0000313" key="24">
    <source>
        <dbReference type="EMBL" id="XDJ93084.1"/>
    </source>
</evidence>
<dbReference type="PANTHER" id="PTHR33505:SF4">
    <property type="entry name" value="PROTEIN PREY, MITOCHONDRIAL"/>
    <property type="match status" value="1"/>
</dbReference>
<dbReference type="Pfam" id="PF03966">
    <property type="entry name" value="Trm112p"/>
    <property type="match status" value="1"/>
</dbReference>
<dbReference type="HAMAP" id="MF_01187">
    <property type="entry name" value="UPF0434"/>
    <property type="match status" value="1"/>
</dbReference>
<evidence type="ECO:0000313" key="20">
    <source>
        <dbReference type="EMBL" id="XDJ82990.1"/>
    </source>
</evidence>
<protein>
    <recommendedName>
        <fullName evidence="3">UPF0434 protein ABRY90_11000</fullName>
    </recommendedName>
</protein>
<evidence type="ECO:0000313" key="10">
    <source>
        <dbReference type="EMBL" id="XDJ55063.1"/>
    </source>
</evidence>
<evidence type="ECO:0000313" key="9">
    <source>
        <dbReference type="EMBL" id="XDJ52510.1"/>
    </source>
</evidence>
<evidence type="ECO:0000313" key="23">
    <source>
        <dbReference type="EMBL" id="XDJ89851.1"/>
    </source>
</evidence>
<dbReference type="EMBL" id="CP158259">
    <property type="protein sequence ID" value="XDJ61500.1"/>
    <property type="molecule type" value="Genomic_DNA"/>
</dbReference>
<dbReference type="Gene3D" id="2.20.25.10">
    <property type="match status" value="1"/>
</dbReference>
<dbReference type="EMBL" id="CP158258">
    <property type="protein sequence ID" value="XDJ57784.1"/>
    <property type="molecule type" value="Genomic_DNA"/>
</dbReference>
<evidence type="ECO:0000313" key="25">
    <source>
        <dbReference type="EMBL" id="XDJ96787.1"/>
    </source>
</evidence>
<dbReference type="EMBL" id="CP158269">
    <property type="protein sequence ID" value="XDJ88478.1"/>
    <property type="molecule type" value="Genomic_DNA"/>
</dbReference>
<dbReference type="SUPFAM" id="SSF158997">
    <property type="entry name" value="Trm112p-like"/>
    <property type="match status" value="1"/>
</dbReference>
<evidence type="ECO:0000313" key="4">
    <source>
        <dbReference type="EMBL" id="GAA0782547.1"/>
    </source>
</evidence>
<dbReference type="EMBL" id="CP158261">
    <property type="protein sequence ID" value="XDJ67006.1"/>
    <property type="molecule type" value="Genomic_DNA"/>
</dbReference>
<evidence type="ECO:0000256" key="2">
    <source>
        <dbReference type="ARBA" id="ARBA00061381"/>
    </source>
</evidence>
<evidence type="ECO:0000313" key="15">
    <source>
        <dbReference type="EMBL" id="XDJ68375.1"/>
    </source>
</evidence>
<dbReference type="EMBL" id="CP158268">
    <property type="protein sequence ID" value="XDJ85463.1"/>
    <property type="molecule type" value="Genomic_DNA"/>
</dbReference>
<evidence type="ECO:0000313" key="12">
    <source>
        <dbReference type="EMBL" id="XDJ61500.1"/>
    </source>
</evidence>
<evidence type="ECO:0000313" key="14">
    <source>
        <dbReference type="EMBL" id="XDJ67006.1"/>
    </source>
</evidence>
<evidence type="ECO:0000313" key="18">
    <source>
        <dbReference type="EMBL" id="XDJ78185.1"/>
    </source>
</evidence>
<dbReference type="EMBL" id="CP158271">
    <property type="protein sequence ID" value="XDJ93084.1"/>
    <property type="molecule type" value="Genomic_DNA"/>
</dbReference>
<dbReference type="Proteomes" id="UP001500573">
    <property type="component" value="Unassembled WGS sequence"/>
</dbReference>
<dbReference type="GeneID" id="93068067"/>
<dbReference type="EMBL" id="CP158264">
    <property type="protein sequence ID" value="XDJ75164.1"/>
    <property type="molecule type" value="Genomic_DNA"/>
</dbReference>
<reference evidence="4" key="1">
    <citation type="journal article" date="2014" name="Int. J. Syst. Evol. Microbiol.">
        <title>Complete genome of a new Firmicutes species belonging to the dominant human colonic microbiota ('Ruminococcus bicirculans') reveals two chromosomes and a selective capacity to utilize plant glucans.</title>
        <authorList>
            <consortium name="NISC Comparative Sequencing Program"/>
            <person name="Wegmann U."/>
            <person name="Louis P."/>
            <person name="Goesmann A."/>
            <person name="Henrissat B."/>
            <person name="Duncan S.H."/>
            <person name="Flint H.J."/>
        </authorList>
    </citation>
    <scope>NUCLEOTIDE SEQUENCE</scope>
    <source>
        <strain evidence="4">JCM 15515</strain>
    </source>
</reference>
<dbReference type="EMBL" id="CP158270">
    <property type="protein sequence ID" value="XDJ89851.1"/>
    <property type="molecule type" value="Genomic_DNA"/>
</dbReference>
<dbReference type="EMBL" id="CP158256">
    <property type="protein sequence ID" value="XDJ52510.1"/>
    <property type="molecule type" value="Genomic_DNA"/>
</dbReference>
<dbReference type="RefSeq" id="WP_343839221.1">
    <property type="nucleotide sequence ID" value="NZ_BAAAEX010000013.1"/>
</dbReference>
<accession>A0AB39CGU5</accession>
<dbReference type="PANTHER" id="PTHR33505">
    <property type="entry name" value="ZGC:162634"/>
    <property type="match status" value="1"/>
</dbReference>
<dbReference type="EMBL" id="CP158252">
    <property type="protein sequence ID" value="XDJ41224.1"/>
    <property type="molecule type" value="Genomic_DNA"/>
</dbReference>
<dbReference type="EMBL" id="CP158254">
    <property type="protein sequence ID" value="XDJ46397.1"/>
    <property type="molecule type" value="Genomic_DNA"/>
</dbReference>
<evidence type="ECO:0000313" key="22">
    <source>
        <dbReference type="EMBL" id="XDJ88478.1"/>
    </source>
</evidence>
<dbReference type="FunFam" id="2.20.25.10:FF:000002">
    <property type="entry name" value="UPF0434 protein YcaR"/>
    <property type="match status" value="1"/>
</dbReference>
<dbReference type="EMBL" id="CP158260">
    <property type="protein sequence ID" value="XDJ63881.1"/>
    <property type="molecule type" value="Genomic_DNA"/>
</dbReference>
<reference evidence="27" key="2">
    <citation type="journal article" date="2019" name="Int. J. Syst. Evol. Microbiol.">
        <title>The Global Catalogue of Microorganisms (GCM) 10K type strain sequencing project: providing services to taxonomists for standard genome sequencing and annotation.</title>
        <authorList>
            <consortium name="The Broad Institute Genomics Platform"/>
            <consortium name="The Broad Institute Genome Sequencing Center for Infectious Disease"/>
            <person name="Wu L."/>
            <person name="Ma J."/>
        </authorList>
    </citation>
    <scope>NUCLEOTIDE SEQUENCE [LARGE SCALE GENOMIC DNA]</scope>
    <source>
        <strain evidence="27">JCM 15515</strain>
    </source>
</reference>
<evidence type="ECO:0000313" key="19">
    <source>
        <dbReference type="EMBL" id="XDJ79352.1"/>
    </source>
</evidence>
<dbReference type="EMBL" id="CP158263">
    <property type="protein sequence ID" value="XDJ72881.1"/>
    <property type="molecule type" value="Genomic_DNA"/>
</dbReference>
<gene>
    <name evidence="11" type="ORF">ABRY90_11000</name>
    <name evidence="14" type="ORF">ABRY91_02935</name>
    <name evidence="12" type="ORF">ABRY92_02450</name>
    <name evidence="15" type="ORF">ABRY94_09740</name>
    <name evidence="24" type="ORF">ABRY95_12005</name>
    <name evidence="20" type="ORF">ABRY96_01825</name>
    <name evidence="17" type="ORF">ABRY97_03135</name>
    <name evidence="22" type="ORF">ABRY98_02605</name>
    <name evidence="5" type="ORF">ABRY99_09700</name>
    <name evidence="10" type="ORF">ABRZ00_10995</name>
    <name evidence="9" type="ORF">ABRZ01_11315</name>
    <name evidence="6" type="ORF">ABRZ02_05370</name>
    <name evidence="13" type="ORF">ABRZ03_00565</name>
    <name evidence="7" type="ORF">ABRZ04_08550</name>
    <name evidence="25" type="ORF">ABRZ05_03490</name>
    <name evidence="16" type="ORF">ABRZ06_05195</name>
    <name evidence="19" type="ORF">ABRZ07_10655</name>
    <name evidence="21" type="ORF">ABRZ08_01000</name>
    <name evidence="8" type="ORF">ABRZ09_13865</name>
    <name evidence="18" type="ORF">ABRZ10_05155</name>
    <name evidence="26" type="ORF">ABRZ11_03150</name>
    <name evidence="23" type="ORF">ABRZ12_09240</name>
    <name evidence="4" type="ORF">GCM10009108_25460</name>
</gene>
<evidence type="ECO:0000256" key="1">
    <source>
        <dbReference type="ARBA" id="ARBA00061313"/>
    </source>
</evidence>
<dbReference type="EMBL" id="CP158255">
    <property type="protein sequence ID" value="XDJ50269.1"/>
    <property type="molecule type" value="Genomic_DNA"/>
</dbReference>
<dbReference type="EMBL" id="CP158267">
    <property type="protein sequence ID" value="XDJ79352.1"/>
    <property type="molecule type" value="Genomic_DNA"/>
</dbReference>
<evidence type="ECO:0000313" key="6">
    <source>
        <dbReference type="EMBL" id="XDJ45714.1"/>
    </source>
</evidence>
<evidence type="ECO:0000313" key="13">
    <source>
        <dbReference type="EMBL" id="XDJ63881.1"/>
    </source>
</evidence>
<evidence type="ECO:0000313" key="8">
    <source>
        <dbReference type="EMBL" id="XDJ50269.1"/>
    </source>
</evidence>
<evidence type="ECO:0000313" key="11">
    <source>
        <dbReference type="EMBL" id="XDJ57784.1"/>
    </source>
</evidence>
<reference evidence="5" key="4">
    <citation type="submission" date="2024-05" db="EMBL/GenBank/DDBJ databases">
        <authorList>
            <person name="Luo Y.-C."/>
            <person name="Nicholds J."/>
            <person name="Mortimer T."/>
            <person name="Maboni G."/>
        </authorList>
    </citation>
    <scope>NUCLEOTIDE SEQUENCE</scope>
    <source>
        <strain evidence="25">124370</strain>
        <strain evidence="26">124566</strain>
        <strain evidence="24">124953</strain>
        <strain evidence="23">130308</strain>
        <strain evidence="22">130416</strain>
        <strain evidence="21">140124</strain>
        <strain evidence="19">141555</strain>
        <strain evidence="20">143751</strain>
        <strain evidence="18">143769</strain>
        <strain evidence="17">143811</strain>
        <strain evidence="16">143936</strain>
        <strain evidence="15">144863</strain>
        <strain evidence="14">145849</strain>
        <strain evidence="13">145850</strain>
        <strain evidence="12">145852</strain>
        <strain evidence="11">148131</strain>
        <strain evidence="10">150221</strain>
        <strain evidence="9">150964</strain>
        <strain evidence="8">151108</strain>
        <strain evidence="7">151836</strain>
        <strain evidence="6">153271</strain>
        <strain evidence="5">153920</strain>
    </source>
</reference>